<evidence type="ECO:0000313" key="13">
    <source>
        <dbReference type="EnsemblProtists" id="PYU1_T002767"/>
    </source>
</evidence>
<evidence type="ECO:0000256" key="11">
    <source>
        <dbReference type="ARBA" id="ARBA00041912"/>
    </source>
</evidence>
<dbReference type="AlphaFoldDB" id="K3WCS6"/>
<dbReference type="HOGENOM" id="CLU_129906_4_0_1"/>
<evidence type="ECO:0000256" key="12">
    <source>
        <dbReference type="ARBA" id="ARBA00042730"/>
    </source>
</evidence>
<evidence type="ECO:0000256" key="10">
    <source>
        <dbReference type="ARBA" id="ARBA00041631"/>
    </source>
</evidence>
<dbReference type="FunCoup" id="K3WCS6">
    <property type="interactions" value="3"/>
</dbReference>
<evidence type="ECO:0000256" key="3">
    <source>
        <dbReference type="ARBA" id="ARBA00022514"/>
    </source>
</evidence>
<dbReference type="eggNOG" id="KOG1759">
    <property type="taxonomic scope" value="Eukaryota"/>
</dbReference>
<comment type="catalytic activity">
    <reaction evidence="7">
        <text>L-dopachrome = 5,6-dihydroxyindole-2-carboxylate</text>
        <dbReference type="Rhea" id="RHEA:13041"/>
        <dbReference type="ChEBI" id="CHEBI:16875"/>
        <dbReference type="ChEBI" id="CHEBI:57509"/>
        <dbReference type="EC" id="5.3.3.12"/>
    </reaction>
</comment>
<dbReference type="GO" id="GO:0050178">
    <property type="term" value="F:phenylpyruvate tautomerase activity"/>
    <property type="evidence" value="ECO:0007669"/>
    <property type="project" value="UniProtKB-EC"/>
</dbReference>
<keyword evidence="14" id="KW-1185">Reference proteome</keyword>
<dbReference type="InterPro" id="IPR014347">
    <property type="entry name" value="Tautomerase/MIF_sf"/>
</dbReference>
<evidence type="ECO:0000256" key="7">
    <source>
        <dbReference type="ARBA" id="ARBA00036823"/>
    </source>
</evidence>
<dbReference type="EnsemblProtists" id="PYU1_T002767">
    <property type="protein sequence ID" value="PYU1_T002767"/>
    <property type="gene ID" value="PYU1_G002764"/>
</dbReference>
<dbReference type="Pfam" id="PF01187">
    <property type="entry name" value="MIF"/>
    <property type="match status" value="1"/>
</dbReference>
<evidence type="ECO:0000256" key="1">
    <source>
        <dbReference type="ARBA" id="ARBA00004613"/>
    </source>
</evidence>
<keyword evidence="3" id="KW-0202">Cytokine</keyword>
<evidence type="ECO:0000256" key="6">
    <source>
        <dbReference type="ARBA" id="ARBA00036735"/>
    </source>
</evidence>
<keyword evidence="4" id="KW-0964">Secreted</keyword>
<dbReference type="InterPro" id="IPR001398">
    <property type="entry name" value="Macrophage_inhib_fac"/>
</dbReference>
<evidence type="ECO:0000256" key="5">
    <source>
        <dbReference type="ARBA" id="ARBA00023235"/>
    </source>
</evidence>
<comment type="catalytic activity">
    <reaction evidence="6">
        <text>3-phenylpyruvate = enol-phenylpyruvate</text>
        <dbReference type="Rhea" id="RHEA:17097"/>
        <dbReference type="ChEBI" id="CHEBI:16815"/>
        <dbReference type="ChEBI" id="CHEBI:18005"/>
        <dbReference type="EC" id="5.3.2.1"/>
    </reaction>
</comment>
<name>K3WCS6_GLOUD</name>
<dbReference type="SUPFAM" id="SSF55331">
    <property type="entry name" value="Tautomerase/MIF"/>
    <property type="match status" value="1"/>
</dbReference>
<dbReference type="EC" id="5.3.2.1" evidence="9"/>
<dbReference type="GO" id="GO:0005125">
    <property type="term" value="F:cytokine activity"/>
    <property type="evidence" value="ECO:0007669"/>
    <property type="project" value="UniProtKB-KW"/>
</dbReference>
<evidence type="ECO:0000256" key="8">
    <source>
        <dbReference type="ARBA" id="ARBA00038932"/>
    </source>
</evidence>
<dbReference type="EMBL" id="GL376628">
    <property type="status" value="NOT_ANNOTATED_CDS"/>
    <property type="molecule type" value="Genomic_DNA"/>
</dbReference>
<protein>
    <recommendedName>
        <fullName evidence="12">L-dopachrome isomerase</fullName>
        <ecNumber evidence="9">5.3.2.1</ecNumber>
        <ecNumber evidence="8">5.3.3.12</ecNumber>
    </recommendedName>
    <alternativeName>
        <fullName evidence="10">L-dopachrome tautomerase</fullName>
    </alternativeName>
    <alternativeName>
        <fullName evidence="11">Phenylpyruvate tautomerase</fullName>
    </alternativeName>
</protein>
<comment type="similarity">
    <text evidence="2">Belongs to the MIF family.</text>
</comment>
<proteinExistence type="inferred from homology"/>
<evidence type="ECO:0000313" key="14">
    <source>
        <dbReference type="Proteomes" id="UP000019132"/>
    </source>
</evidence>
<reference evidence="13" key="3">
    <citation type="submission" date="2015-02" db="UniProtKB">
        <authorList>
            <consortium name="EnsemblProtists"/>
        </authorList>
    </citation>
    <scope>IDENTIFICATION</scope>
    <source>
        <strain evidence="13">DAOM BR144</strain>
    </source>
</reference>
<dbReference type="Proteomes" id="UP000019132">
    <property type="component" value="Unassembled WGS sequence"/>
</dbReference>
<evidence type="ECO:0000256" key="4">
    <source>
        <dbReference type="ARBA" id="ARBA00022525"/>
    </source>
</evidence>
<reference evidence="14" key="2">
    <citation type="submission" date="2010-04" db="EMBL/GenBank/DDBJ databases">
        <authorList>
            <person name="Buell R."/>
            <person name="Hamilton J."/>
            <person name="Hostetler J."/>
        </authorList>
    </citation>
    <scope>NUCLEOTIDE SEQUENCE [LARGE SCALE GENOMIC DNA]</scope>
    <source>
        <strain evidence="14">DAOM:BR144</strain>
    </source>
</reference>
<keyword evidence="5" id="KW-0413">Isomerase</keyword>
<dbReference type="PANTHER" id="PTHR11954">
    <property type="entry name" value="D-DOPACHROME DECARBOXYLASE"/>
    <property type="match status" value="1"/>
</dbReference>
<sequence length="120" mass="12751">MPFIHVSSNVPKTGVDTTKALSTFSKSMTLAYGVPEAVVMAKLTLDEMVVFAGSDAPSAYVEVRTIGKVDKEHNTINVQALTARVTEVLGVSAERVFIVIDDVPSVNWGVNAVTVDTILG</sequence>
<accession>K3WCS6</accession>
<dbReference type="STRING" id="431595.K3WCS6"/>
<dbReference type="VEuPathDB" id="FungiDB:PYU1_G002764"/>
<comment type="subcellular location">
    <subcellularLocation>
        <location evidence="1">Secreted</location>
    </subcellularLocation>
</comment>
<evidence type="ECO:0000256" key="9">
    <source>
        <dbReference type="ARBA" id="ARBA00039086"/>
    </source>
</evidence>
<dbReference type="InParanoid" id="K3WCS6"/>
<dbReference type="GO" id="GO:0005615">
    <property type="term" value="C:extracellular space"/>
    <property type="evidence" value="ECO:0007669"/>
    <property type="project" value="UniProtKB-KW"/>
</dbReference>
<dbReference type="PANTHER" id="PTHR11954:SF6">
    <property type="entry name" value="MACROPHAGE MIGRATION INHIBITORY FACTOR"/>
    <property type="match status" value="1"/>
</dbReference>
<dbReference type="GO" id="GO:0004167">
    <property type="term" value="F:dopachrome isomerase activity"/>
    <property type="evidence" value="ECO:0007669"/>
    <property type="project" value="UniProtKB-EC"/>
</dbReference>
<dbReference type="Gene3D" id="3.30.429.10">
    <property type="entry name" value="Macrophage Migration Inhibitory Factor"/>
    <property type="match status" value="1"/>
</dbReference>
<evidence type="ECO:0000256" key="2">
    <source>
        <dbReference type="ARBA" id="ARBA00005851"/>
    </source>
</evidence>
<dbReference type="EC" id="5.3.3.12" evidence="8"/>
<reference evidence="14" key="1">
    <citation type="journal article" date="2010" name="Genome Biol.">
        <title>Genome sequence of the necrotrophic plant pathogen Pythium ultimum reveals original pathogenicity mechanisms and effector repertoire.</title>
        <authorList>
            <person name="Levesque C.A."/>
            <person name="Brouwer H."/>
            <person name="Cano L."/>
            <person name="Hamilton J.P."/>
            <person name="Holt C."/>
            <person name="Huitema E."/>
            <person name="Raffaele S."/>
            <person name="Robideau G.P."/>
            <person name="Thines M."/>
            <person name="Win J."/>
            <person name="Zerillo M.M."/>
            <person name="Beakes G.W."/>
            <person name="Boore J.L."/>
            <person name="Busam D."/>
            <person name="Dumas B."/>
            <person name="Ferriera S."/>
            <person name="Fuerstenberg S.I."/>
            <person name="Gachon C.M."/>
            <person name="Gaulin E."/>
            <person name="Govers F."/>
            <person name="Grenville-Briggs L."/>
            <person name="Horner N."/>
            <person name="Hostetler J."/>
            <person name="Jiang R.H."/>
            <person name="Johnson J."/>
            <person name="Krajaejun T."/>
            <person name="Lin H."/>
            <person name="Meijer H.J."/>
            <person name="Moore B."/>
            <person name="Morris P."/>
            <person name="Phuntmart V."/>
            <person name="Puiu D."/>
            <person name="Shetty J."/>
            <person name="Stajich J.E."/>
            <person name="Tripathy S."/>
            <person name="Wawra S."/>
            <person name="van West P."/>
            <person name="Whitty B.R."/>
            <person name="Coutinho P.M."/>
            <person name="Henrissat B."/>
            <person name="Martin F."/>
            <person name="Thomas P.D."/>
            <person name="Tyler B.M."/>
            <person name="De Vries R.P."/>
            <person name="Kamoun S."/>
            <person name="Yandell M."/>
            <person name="Tisserat N."/>
            <person name="Buell C.R."/>
        </authorList>
    </citation>
    <scope>NUCLEOTIDE SEQUENCE</scope>
    <source>
        <strain evidence="14">DAOM:BR144</strain>
    </source>
</reference>
<organism evidence="13 14">
    <name type="scientific">Globisporangium ultimum (strain ATCC 200006 / CBS 805.95 / DAOM BR144)</name>
    <name type="common">Pythium ultimum</name>
    <dbReference type="NCBI Taxonomy" id="431595"/>
    <lineage>
        <taxon>Eukaryota</taxon>
        <taxon>Sar</taxon>
        <taxon>Stramenopiles</taxon>
        <taxon>Oomycota</taxon>
        <taxon>Peronosporomycetes</taxon>
        <taxon>Pythiales</taxon>
        <taxon>Pythiaceae</taxon>
        <taxon>Globisporangium</taxon>
    </lineage>
</organism>